<proteinExistence type="predicted"/>
<accession>A0ABP7IFH8</accession>
<reference evidence="6" key="1">
    <citation type="journal article" date="2019" name="Int. J. Syst. Evol. Microbiol.">
        <title>The Global Catalogue of Microorganisms (GCM) 10K type strain sequencing project: providing services to taxonomists for standard genome sequencing and annotation.</title>
        <authorList>
            <consortium name="The Broad Institute Genomics Platform"/>
            <consortium name="The Broad Institute Genome Sequencing Center for Infectious Disease"/>
            <person name="Wu L."/>
            <person name="Ma J."/>
        </authorList>
    </citation>
    <scope>NUCLEOTIDE SEQUENCE [LARGE SCALE GENOMIC DNA]</scope>
    <source>
        <strain evidence="6">JCM 17017</strain>
    </source>
</reference>
<evidence type="ECO:0000259" key="4">
    <source>
        <dbReference type="PROSITE" id="PS50977"/>
    </source>
</evidence>
<dbReference type="InterPro" id="IPR009057">
    <property type="entry name" value="Homeodomain-like_sf"/>
</dbReference>
<dbReference type="Pfam" id="PF17940">
    <property type="entry name" value="TetR_C_31"/>
    <property type="match status" value="1"/>
</dbReference>
<dbReference type="SUPFAM" id="SSF46689">
    <property type="entry name" value="Homeodomain-like"/>
    <property type="match status" value="1"/>
</dbReference>
<dbReference type="InterPro" id="IPR001647">
    <property type="entry name" value="HTH_TetR"/>
</dbReference>
<keyword evidence="6" id="KW-1185">Reference proteome</keyword>
<dbReference type="PANTHER" id="PTHR30055:SF231">
    <property type="entry name" value="TRANSCRIPTIONAL REGULATORY PROTEIN (PROBABLY DEOR-FAMILY)-RELATED"/>
    <property type="match status" value="1"/>
</dbReference>
<dbReference type="PROSITE" id="PS50977">
    <property type="entry name" value="HTH_TETR_2"/>
    <property type="match status" value="1"/>
</dbReference>
<comment type="caution">
    <text evidence="5">The sequence shown here is derived from an EMBL/GenBank/DDBJ whole genome shotgun (WGS) entry which is preliminary data.</text>
</comment>
<gene>
    <name evidence="5" type="ORF">GCM10022380_39480</name>
</gene>
<feature type="DNA-binding region" description="H-T-H motif" evidence="2">
    <location>
        <begin position="43"/>
        <end position="62"/>
    </location>
</feature>
<dbReference type="Gene3D" id="1.10.357.10">
    <property type="entry name" value="Tetracycline Repressor, domain 2"/>
    <property type="match status" value="1"/>
</dbReference>
<name>A0ABP7IFH8_9PSEU</name>
<dbReference type="EMBL" id="BAABCM010000005">
    <property type="protein sequence ID" value="GAA3817192.1"/>
    <property type="molecule type" value="Genomic_DNA"/>
</dbReference>
<protein>
    <submittedName>
        <fullName evidence="5">TetR family transcriptional regulator</fullName>
    </submittedName>
</protein>
<dbReference type="PRINTS" id="PR00455">
    <property type="entry name" value="HTHTETR"/>
</dbReference>
<dbReference type="RefSeq" id="WP_372491230.1">
    <property type="nucleotide sequence ID" value="NZ_BAABCM010000005.1"/>
</dbReference>
<feature type="domain" description="HTH tetR-type" evidence="4">
    <location>
        <begin position="20"/>
        <end position="80"/>
    </location>
</feature>
<dbReference type="Pfam" id="PF00440">
    <property type="entry name" value="TetR_N"/>
    <property type="match status" value="1"/>
</dbReference>
<dbReference type="Proteomes" id="UP001501624">
    <property type="component" value="Unassembled WGS sequence"/>
</dbReference>
<dbReference type="PANTHER" id="PTHR30055">
    <property type="entry name" value="HTH-TYPE TRANSCRIPTIONAL REGULATOR RUTR"/>
    <property type="match status" value="1"/>
</dbReference>
<evidence type="ECO:0000256" key="2">
    <source>
        <dbReference type="PROSITE-ProRule" id="PRU00335"/>
    </source>
</evidence>
<dbReference type="InterPro" id="IPR041583">
    <property type="entry name" value="TetR_C_31"/>
</dbReference>
<evidence type="ECO:0000256" key="3">
    <source>
        <dbReference type="SAM" id="MobiDB-lite"/>
    </source>
</evidence>
<evidence type="ECO:0000313" key="5">
    <source>
        <dbReference type="EMBL" id="GAA3817192.1"/>
    </source>
</evidence>
<dbReference type="InterPro" id="IPR050109">
    <property type="entry name" value="HTH-type_TetR-like_transc_reg"/>
</dbReference>
<sequence>MCAVVSGQAAGSRRQRPNDPGRRTKIARAAIDVVAERGIDGLTHRAVAAAAGVPLGSTTYHFRTLDDLLEVALSQAAEDNVRGLREWERSVPPDADFAAALAELVMRYVRDEGPHTVVEYDLYVAAMHRPRLRPVSAAWDDALIELFGSRTDALTGRLLAGLFCGLLMQLAIADGTPSISDIEALFRRAIAGPAS</sequence>
<organism evidence="5 6">
    <name type="scientific">Amycolatopsis tucumanensis</name>
    <dbReference type="NCBI Taxonomy" id="401106"/>
    <lineage>
        <taxon>Bacteria</taxon>
        <taxon>Bacillati</taxon>
        <taxon>Actinomycetota</taxon>
        <taxon>Actinomycetes</taxon>
        <taxon>Pseudonocardiales</taxon>
        <taxon>Pseudonocardiaceae</taxon>
        <taxon>Amycolatopsis</taxon>
    </lineage>
</organism>
<feature type="region of interest" description="Disordered" evidence="3">
    <location>
        <begin position="1"/>
        <end position="22"/>
    </location>
</feature>
<evidence type="ECO:0000256" key="1">
    <source>
        <dbReference type="ARBA" id="ARBA00023125"/>
    </source>
</evidence>
<evidence type="ECO:0000313" key="6">
    <source>
        <dbReference type="Proteomes" id="UP001501624"/>
    </source>
</evidence>
<keyword evidence="1 2" id="KW-0238">DNA-binding</keyword>